<dbReference type="EMBL" id="OU896707">
    <property type="protein sequence ID" value="CAH1116536.1"/>
    <property type="molecule type" value="Genomic_DNA"/>
</dbReference>
<evidence type="ECO:0000256" key="2">
    <source>
        <dbReference type="ARBA" id="ARBA00022692"/>
    </source>
</evidence>
<evidence type="ECO:0000256" key="4">
    <source>
        <dbReference type="ARBA" id="ARBA00023136"/>
    </source>
</evidence>
<accession>A0A9P0GND3</accession>
<feature type="transmembrane region" description="Helical" evidence="5">
    <location>
        <begin position="296"/>
        <end position="317"/>
    </location>
</feature>
<feature type="domain" description="Major facilitator superfamily (MFS) profile" evidence="6">
    <location>
        <begin position="13"/>
        <end position="442"/>
    </location>
</feature>
<feature type="transmembrane region" description="Helical" evidence="5">
    <location>
        <begin position="197"/>
        <end position="218"/>
    </location>
</feature>
<evidence type="ECO:0000256" key="1">
    <source>
        <dbReference type="ARBA" id="ARBA00004141"/>
    </source>
</evidence>
<dbReference type="GO" id="GO:0022857">
    <property type="term" value="F:transmembrane transporter activity"/>
    <property type="evidence" value="ECO:0007669"/>
    <property type="project" value="InterPro"/>
</dbReference>
<feature type="transmembrane region" description="Helical" evidence="5">
    <location>
        <begin position="385"/>
        <end position="407"/>
    </location>
</feature>
<evidence type="ECO:0000259" key="6">
    <source>
        <dbReference type="PROSITE" id="PS50850"/>
    </source>
</evidence>
<protein>
    <recommendedName>
        <fullName evidence="6">Major facilitator superfamily (MFS) profile domain-containing protein</fullName>
    </recommendedName>
</protein>
<feature type="transmembrane region" description="Helical" evidence="5">
    <location>
        <begin position="130"/>
        <end position="157"/>
    </location>
</feature>
<reference evidence="7" key="2">
    <citation type="submission" date="2022-10" db="EMBL/GenBank/DDBJ databases">
        <authorList>
            <consortium name="ENA_rothamsted_submissions"/>
            <consortium name="culmorum"/>
            <person name="King R."/>
        </authorList>
    </citation>
    <scope>NUCLEOTIDE SEQUENCE</scope>
</reference>
<evidence type="ECO:0000313" key="8">
    <source>
        <dbReference type="Proteomes" id="UP001153737"/>
    </source>
</evidence>
<evidence type="ECO:0000256" key="3">
    <source>
        <dbReference type="ARBA" id="ARBA00022989"/>
    </source>
</evidence>
<dbReference type="GO" id="GO:0016020">
    <property type="term" value="C:membrane"/>
    <property type="evidence" value="ECO:0007669"/>
    <property type="project" value="UniProtKB-SubCell"/>
</dbReference>
<feature type="transmembrane region" description="Helical" evidence="5">
    <location>
        <begin position="419"/>
        <end position="440"/>
    </location>
</feature>
<dbReference type="SUPFAM" id="SSF103473">
    <property type="entry name" value="MFS general substrate transporter"/>
    <property type="match status" value="1"/>
</dbReference>
<proteinExistence type="predicted"/>
<gene>
    <name evidence="7" type="ORF">PHAECO_LOCUS694</name>
</gene>
<feature type="transmembrane region" description="Helical" evidence="5">
    <location>
        <begin position="103"/>
        <end position="124"/>
    </location>
</feature>
<dbReference type="PANTHER" id="PTHR23507">
    <property type="entry name" value="ZGC:174356"/>
    <property type="match status" value="1"/>
</dbReference>
<dbReference type="OrthoDB" id="430300at2759"/>
<keyword evidence="3 5" id="KW-1133">Transmembrane helix</keyword>
<dbReference type="Pfam" id="PF07690">
    <property type="entry name" value="MFS_1"/>
    <property type="match status" value="1"/>
</dbReference>
<name>A0A9P0GND3_PHACE</name>
<dbReference type="AlphaFoldDB" id="A0A9P0GND3"/>
<organism evidence="7 8">
    <name type="scientific">Phaedon cochleariae</name>
    <name type="common">Mustard beetle</name>
    <dbReference type="NCBI Taxonomy" id="80249"/>
    <lineage>
        <taxon>Eukaryota</taxon>
        <taxon>Metazoa</taxon>
        <taxon>Ecdysozoa</taxon>
        <taxon>Arthropoda</taxon>
        <taxon>Hexapoda</taxon>
        <taxon>Insecta</taxon>
        <taxon>Pterygota</taxon>
        <taxon>Neoptera</taxon>
        <taxon>Endopterygota</taxon>
        <taxon>Coleoptera</taxon>
        <taxon>Polyphaga</taxon>
        <taxon>Cucujiformia</taxon>
        <taxon>Chrysomeloidea</taxon>
        <taxon>Chrysomelidae</taxon>
        <taxon>Chrysomelinae</taxon>
        <taxon>Chrysomelini</taxon>
        <taxon>Phaedon</taxon>
    </lineage>
</organism>
<evidence type="ECO:0000256" key="5">
    <source>
        <dbReference type="SAM" id="Phobius"/>
    </source>
</evidence>
<comment type="subcellular location">
    <subcellularLocation>
        <location evidence="1">Membrane</location>
        <topology evidence="1">Multi-pass membrane protein</topology>
    </subcellularLocation>
</comment>
<keyword evidence="8" id="KW-1185">Reference proteome</keyword>
<dbReference type="PROSITE" id="PS50850">
    <property type="entry name" value="MFS"/>
    <property type="match status" value="1"/>
</dbReference>
<feature type="transmembrane region" description="Helical" evidence="5">
    <location>
        <begin position="258"/>
        <end position="284"/>
    </location>
</feature>
<dbReference type="Proteomes" id="UP001153737">
    <property type="component" value="Chromosome 1"/>
</dbReference>
<dbReference type="InterPro" id="IPR011701">
    <property type="entry name" value="MFS"/>
</dbReference>
<dbReference type="InterPro" id="IPR020846">
    <property type="entry name" value="MFS_dom"/>
</dbReference>
<evidence type="ECO:0000313" key="7">
    <source>
        <dbReference type="EMBL" id="CAH1116536.1"/>
    </source>
</evidence>
<feature type="transmembrane region" description="Helical" evidence="5">
    <location>
        <begin position="324"/>
        <end position="346"/>
    </location>
</feature>
<feature type="transmembrane region" description="Helical" evidence="5">
    <location>
        <begin position="352"/>
        <end position="373"/>
    </location>
</feature>
<dbReference type="InterPro" id="IPR005829">
    <property type="entry name" value="Sugar_transporter_CS"/>
</dbReference>
<reference evidence="7" key="1">
    <citation type="submission" date="2022-01" db="EMBL/GenBank/DDBJ databases">
        <authorList>
            <person name="King R."/>
        </authorList>
    </citation>
    <scope>NUCLEOTIDE SEQUENCE</scope>
</reference>
<keyword evidence="4 5" id="KW-0472">Membrane</keyword>
<dbReference type="PROSITE" id="PS00216">
    <property type="entry name" value="SUGAR_TRANSPORT_1"/>
    <property type="match status" value="1"/>
</dbReference>
<dbReference type="Gene3D" id="1.20.1250.20">
    <property type="entry name" value="MFS general substrate transporter like domains"/>
    <property type="match status" value="1"/>
</dbReference>
<keyword evidence="2 5" id="KW-0812">Transmembrane</keyword>
<feature type="transmembrane region" description="Helical" evidence="5">
    <location>
        <begin position="169"/>
        <end position="191"/>
    </location>
</feature>
<dbReference type="InterPro" id="IPR036259">
    <property type="entry name" value="MFS_trans_sf"/>
</dbReference>
<sequence>MTWYKQITVEVPILLLFFSITFAGSIMANLLIYRTCYVVLGYNQAQCALLGNVDNNITEHLEKLVQPEANIIGTIKSTSESVFSIIITMSLGPWSDRFGRKPIMVLSLLGTLLGLILISIMSYIEYISPWYFLIAGIPSGLMGGFPTFLTVILSYLTDITTEENRGMRMAIFEAFLAIGVFVGNISGPYVFYATNYASVFLIAAGTVGLSLLYTMLYIPESVQNVETEGKLKGVFQCRDFTEMIRIPFKRRVKYKRAIILLITGLSMIYIFVMNGDGAVLILFLRGKLHWTLKQYTLYNSASNVAWILGTVIGTYFFEKLLKVTASVIILMGLLSVLNGALLLGWATTDYHVYAAAAVRCLGGVISPMMRSLLSSLVQPDEIGKIFSMIMICEFIISLGASPLYTVIYNSTINEDPGIFNFFTAGLYVVNIVIIMIVMSIEYLQPSIYNKVLDDEETEIQNEIDSTIN</sequence>
<dbReference type="PANTHER" id="PTHR23507:SF39">
    <property type="entry name" value="GH23453P-RELATED"/>
    <property type="match status" value="1"/>
</dbReference>
<feature type="transmembrane region" description="Helical" evidence="5">
    <location>
        <begin position="12"/>
        <end position="33"/>
    </location>
</feature>